<reference evidence="2" key="1">
    <citation type="submission" date="2021-01" db="EMBL/GenBank/DDBJ databases">
        <authorList>
            <consortium name="Genoscope - CEA"/>
            <person name="William W."/>
        </authorList>
    </citation>
    <scope>NUCLEOTIDE SEQUENCE</scope>
</reference>
<feature type="region of interest" description="Disordered" evidence="1">
    <location>
        <begin position="130"/>
        <end position="161"/>
    </location>
</feature>
<protein>
    <submittedName>
        <fullName evidence="2">Uncharacterized protein</fullName>
    </submittedName>
</protein>
<dbReference type="EMBL" id="CAJJDP010000009">
    <property type="protein sequence ID" value="CAD8139043.1"/>
    <property type="molecule type" value="Genomic_DNA"/>
</dbReference>
<dbReference type="Proteomes" id="UP000683925">
    <property type="component" value="Unassembled WGS sequence"/>
</dbReference>
<name>A0A8S1SFL5_PAROT</name>
<comment type="caution">
    <text evidence="2">The sequence shown here is derived from an EMBL/GenBank/DDBJ whole genome shotgun (WGS) entry which is preliminary data.</text>
</comment>
<feature type="compositionally biased region" description="Polar residues" evidence="1">
    <location>
        <begin position="130"/>
        <end position="142"/>
    </location>
</feature>
<evidence type="ECO:0000313" key="3">
    <source>
        <dbReference type="Proteomes" id="UP000683925"/>
    </source>
</evidence>
<organism evidence="2 3">
    <name type="scientific">Paramecium octaurelia</name>
    <dbReference type="NCBI Taxonomy" id="43137"/>
    <lineage>
        <taxon>Eukaryota</taxon>
        <taxon>Sar</taxon>
        <taxon>Alveolata</taxon>
        <taxon>Ciliophora</taxon>
        <taxon>Intramacronucleata</taxon>
        <taxon>Oligohymenophorea</taxon>
        <taxon>Peniculida</taxon>
        <taxon>Parameciidae</taxon>
        <taxon>Paramecium</taxon>
    </lineage>
</organism>
<accession>A0A8S1SFL5</accession>
<gene>
    <name evidence="2" type="ORF">POCTA_138.1.T0100197</name>
</gene>
<evidence type="ECO:0000256" key="1">
    <source>
        <dbReference type="SAM" id="MobiDB-lite"/>
    </source>
</evidence>
<proteinExistence type="predicted"/>
<keyword evidence="3" id="KW-1185">Reference proteome</keyword>
<dbReference type="OMA" id="HHFKESQ"/>
<evidence type="ECO:0000313" key="2">
    <source>
        <dbReference type="EMBL" id="CAD8139043.1"/>
    </source>
</evidence>
<sequence>MGSACDSRIITPSKEFDLEEINFGKTYIYGPPSIVKPQPIQILKFPGDEINYQQDNEFQCYPQKDYAEESAVVFNPSGNLRPLEKKLSVDETLIFKEIPEQQEQNSISRNMKDSNQDIVKYKSILKHKSTNTLNTSYPQSPQHHFKESQSSSSQNSIKKVTFDKKQRVAYSSFRRIKN</sequence>
<dbReference type="OrthoDB" id="298914at2759"/>
<dbReference type="AlphaFoldDB" id="A0A8S1SFL5"/>